<accession>A0A6D0DRE4</accession>
<evidence type="ECO:0000313" key="4">
    <source>
        <dbReference type="Proteomes" id="UP000462271"/>
    </source>
</evidence>
<reference evidence="3 4" key="1">
    <citation type="submission" date="2019-12" db="EMBL/GenBank/DDBJ databases">
        <title>Enteriobacteria Tanzani isolates_10432.</title>
        <authorList>
            <person name="Subbiah M."/>
            <person name="Call D."/>
        </authorList>
    </citation>
    <scope>NUCLEOTIDE SEQUENCE [LARGE SCALE GENOMIC DNA]</scope>
    <source>
        <strain evidence="2 3">10432wG7</strain>
        <strain evidence="1 4">10432wG8</strain>
    </source>
</reference>
<dbReference type="RefSeq" id="WP_157704353.1">
    <property type="nucleotide sequence ID" value="NZ_JAAFBO010000006.1"/>
</dbReference>
<protein>
    <submittedName>
        <fullName evidence="2">Uncharacterized protein</fullName>
    </submittedName>
</protein>
<evidence type="ECO:0000313" key="1">
    <source>
        <dbReference type="EMBL" id="MWK98993.1"/>
    </source>
</evidence>
<comment type="caution">
    <text evidence="2">The sequence shown here is derived from an EMBL/GenBank/DDBJ whole genome shotgun (WGS) entry which is preliminary data.</text>
</comment>
<evidence type="ECO:0000313" key="2">
    <source>
        <dbReference type="EMBL" id="MWL06398.1"/>
    </source>
</evidence>
<dbReference type="EMBL" id="WTMQ01000014">
    <property type="protein sequence ID" value="MWL06398.1"/>
    <property type="molecule type" value="Genomic_DNA"/>
</dbReference>
<name>A0A6D0DRE4_ECOLX</name>
<sequence>MENLIFFIKYFVVKNRQAHWVSLTSGKWDKFSSKIDKIEKHLNERCVLIEKNISEEFSHLIDKKNIGHGFYFDRYLCNERLSPVTFEQIHDDSILVCPDEKVAFYFHHDGWMWYCCV</sequence>
<proteinExistence type="predicted"/>
<dbReference type="EMBL" id="WTML01000074">
    <property type="protein sequence ID" value="MWK98993.1"/>
    <property type="molecule type" value="Genomic_DNA"/>
</dbReference>
<gene>
    <name evidence="2" type="ORF">GQM13_23640</name>
    <name evidence="1" type="ORF">GQM21_17720</name>
</gene>
<evidence type="ECO:0000313" key="3">
    <source>
        <dbReference type="Proteomes" id="UP000430081"/>
    </source>
</evidence>
<dbReference type="AlphaFoldDB" id="A0A6D0DRE4"/>
<dbReference type="Proteomes" id="UP000462271">
    <property type="component" value="Unassembled WGS sequence"/>
</dbReference>
<organism evidence="2 3">
    <name type="scientific">Escherichia coli</name>
    <dbReference type="NCBI Taxonomy" id="562"/>
    <lineage>
        <taxon>Bacteria</taxon>
        <taxon>Pseudomonadati</taxon>
        <taxon>Pseudomonadota</taxon>
        <taxon>Gammaproteobacteria</taxon>
        <taxon>Enterobacterales</taxon>
        <taxon>Enterobacteriaceae</taxon>
        <taxon>Escherichia</taxon>
    </lineage>
</organism>
<dbReference type="Proteomes" id="UP000430081">
    <property type="component" value="Unassembled WGS sequence"/>
</dbReference>